<feature type="transmembrane region" description="Helical" evidence="6">
    <location>
        <begin position="47"/>
        <end position="64"/>
    </location>
</feature>
<keyword evidence="3 6" id="KW-0812">Transmembrane</keyword>
<accession>A0ABT4R3W8</accession>
<evidence type="ECO:0000256" key="6">
    <source>
        <dbReference type="SAM" id="Phobius"/>
    </source>
</evidence>
<evidence type="ECO:0000313" key="7">
    <source>
        <dbReference type="EMBL" id="MCZ8548516.1"/>
    </source>
</evidence>
<comment type="subcellular location">
    <subcellularLocation>
        <location evidence="1">Cell membrane</location>
        <topology evidence="1">Multi-pass membrane protein</topology>
    </subcellularLocation>
</comment>
<keyword evidence="5 6" id="KW-0472">Membrane</keyword>
<feature type="transmembrane region" description="Helical" evidence="6">
    <location>
        <begin position="223"/>
        <end position="241"/>
    </location>
</feature>
<evidence type="ECO:0000313" key="8">
    <source>
        <dbReference type="Proteomes" id="UP001152178"/>
    </source>
</evidence>
<feature type="transmembrane region" description="Helical" evidence="6">
    <location>
        <begin position="20"/>
        <end position="40"/>
    </location>
</feature>
<evidence type="ECO:0000256" key="1">
    <source>
        <dbReference type="ARBA" id="ARBA00004651"/>
    </source>
</evidence>
<dbReference type="EMBL" id="JAPFQA010000029">
    <property type="protein sequence ID" value="MCZ8548516.1"/>
    <property type="molecule type" value="Genomic_DNA"/>
</dbReference>
<sequence>MAVALVAALIVRGNLSFDLILFSLLQYFATIGPVALGLGLTMIAREFDLSVGSTMGFAGCVAVLTSGDNALISASCGIGAGLVVGLFQGLAIAGLGLSSIAVSLGGLMTVAGLSYVVTHNETISFANQAVTIQMNAPLLAIFSVRSLLAIACFVIAAVVFVRTRIGANLIATGSDRTAATTSGVKTGRVVVCVFMLSGALAALSGVLLTFGLSVASPAGLTDILVPAISAAIIGGVSLSGGRGSPVGIAFGTLTLCALSAGLNALGLSPVVQQIVMAGVLFAVAIAAAPRLYRFHHWQALRVRNGNLQKTDEWI</sequence>
<keyword evidence="8" id="KW-1185">Reference proteome</keyword>
<dbReference type="RefSeq" id="WP_269908763.1">
    <property type="nucleotide sequence ID" value="NZ_JAPFQA010000029.1"/>
</dbReference>
<keyword evidence="4 6" id="KW-1133">Transmembrane helix</keyword>
<proteinExistence type="predicted"/>
<feature type="transmembrane region" description="Helical" evidence="6">
    <location>
        <begin position="189"/>
        <end position="211"/>
    </location>
</feature>
<gene>
    <name evidence="7" type="ORF">OOJ09_30500</name>
</gene>
<evidence type="ECO:0000256" key="3">
    <source>
        <dbReference type="ARBA" id="ARBA00022692"/>
    </source>
</evidence>
<feature type="transmembrane region" description="Helical" evidence="6">
    <location>
        <begin position="248"/>
        <end position="268"/>
    </location>
</feature>
<feature type="transmembrane region" description="Helical" evidence="6">
    <location>
        <begin position="100"/>
        <end position="118"/>
    </location>
</feature>
<dbReference type="InterPro" id="IPR001851">
    <property type="entry name" value="ABC_transp_permease"/>
</dbReference>
<reference evidence="7" key="1">
    <citation type="submission" date="2022-11" db="EMBL/GenBank/DDBJ databases">
        <authorList>
            <person name="Coimbra C."/>
        </authorList>
    </citation>
    <scope>NUCLEOTIDE SEQUENCE</scope>
    <source>
        <strain evidence="7">Jales19</strain>
    </source>
</reference>
<comment type="caution">
    <text evidence="7">The sequence shown here is derived from an EMBL/GenBank/DDBJ whole genome shotgun (WGS) entry which is preliminary data.</text>
</comment>
<feature type="transmembrane region" description="Helical" evidence="6">
    <location>
        <begin position="274"/>
        <end position="292"/>
    </location>
</feature>
<dbReference type="CDD" id="cd06579">
    <property type="entry name" value="TM_PBP1_transp_AraH_like"/>
    <property type="match status" value="1"/>
</dbReference>
<dbReference type="Proteomes" id="UP001152178">
    <property type="component" value="Unassembled WGS sequence"/>
</dbReference>
<evidence type="ECO:0000256" key="2">
    <source>
        <dbReference type="ARBA" id="ARBA00022475"/>
    </source>
</evidence>
<evidence type="ECO:0000256" key="4">
    <source>
        <dbReference type="ARBA" id="ARBA00022989"/>
    </source>
</evidence>
<protein>
    <submittedName>
        <fullName evidence="7">ABC transporter permease</fullName>
    </submittedName>
</protein>
<feature type="transmembrane region" description="Helical" evidence="6">
    <location>
        <begin position="70"/>
        <end position="93"/>
    </location>
</feature>
<evidence type="ECO:0000256" key="5">
    <source>
        <dbReference type="ARBA" id="ARBA00023136"/>
    </source>
</evidence>
<feature type="transmembrane region" description="Helical" evidence="6">
    <location>
        <begin position="138"/>
        <end position="161"/>
    </location>
</feature>
<organism evidence="7 8">
    <name type="scientific">Mesorhizobium qingshengii</name>
    <dbReference type="NCBI Taxonomy" id="1165689"/>
    <lineage>
        <taxon>Bacteria</taxon>
        <taxon>Pseudomonadati</taxon>
        <taxon>Pseudomonadota</taxon>
        <taxon>Alphaproteobacteria</taxon>
        <taxon>Hyphomicrobiales</taxon>
        <taxon>Phyllobacteriaceae</taxon>
        <taxon>Mesorhizobium</taxon>
    </lineage>
</organism>
<dbReference type="PANTHER" id="PTHR32196">
    <property type="entry name" value="ABC TRANSPORTER PERMEASE PROTEIN YPHD-RELATED-RELATED"/>
    <property type="match status" value="1"/>
</dbReference>
<name>A0ABT4R3W8_9HYPH</name>
<dbReference type="Pfam" id="PF02653">
    <property type="entry name" value="BPD_transp_2"/>
    <property type="match status" value="1"/>
</dbReference>
<keyword evidence="2" id="KW-1003">Cell membrane</keyword>